<dbReference type="eggNOG" id="ENOG502SP9M">
    <property type="taxonomic scope" value="Eukaryota"/>
</dbReference>
<dbReference type="HOGENOM" id="CLU_012538_2_1_1"/>
<dbReference type="Proteomes" id="UP000008698">
    <property type="component" value="Unassembled WGS sequence"/>
</dbReference>
<evidence type="ECO:0000259" key="8">
    <source>
        <dbReference type="PROSITE" id="PS50048"/>
    </source>
</evidence>
<gene>
    <name evidence="9" type="ORF">VDBG_04796</name>
</gene>
<dbReference type="RefSeq" id="XP_003005190.1">
    <property type="nucleotide sequence ID" value="XM_003005144.1"/>
</dbReference>
<sequence>MNQPQLCQGVVLPAQEPRSKTYKQTARDTARRHSTTCPQKRGRPIPPPRKRGRKFKACDACALAKEGCDGGRERPCSLCLSRRQTCTFGRARLGEVDCPKPSQPYLSTRPVLPDHVGTALGLSWPPPERASLPATGNGPGKVCGDDHGSHCTRIPISFLLQYTDPHNSRIHQYFPSPRTSNDDGFPPSASQAKSPADSESPLDLYEDPSGWNWTITGDTESLEQFLGLDILPIESWDCGDGVRYSPSEGPKVEDPLIEQRMCEVLSELDSHNEMDSLGPYIRLIFCKTRVQALTQSYFTSWHPHCPLLREPSFDAVSAFPPLLAAVMMIGATYYSKETAEAANNCLEAVEHYVFEHEAFRRLLDPAEAKAVMTDIAPLQAAFIMAILLHWNKDRASRRRVRLHRYADLVAAARNLGLPSHRHSDGAQAAMPTSEREWDVFFRAEEAIRLVNWIFLVDSSHAIFHRAPPKLTLSEMTGNFPCSDELFAASHSFLQQQQSWHRAFPKLHSIAEGMSLLMRDPWTDELLAEFQHLGYQGFFILISGLHEIIFSAEASCSLAAVKPVVNRALTRWKLLWDLQTQDVPQDGSGRFGFYENAGEYWWLAKLFLDKGTPSTAEEGGKVFDQDSMEGVNDFVRRFAEMRME</sequence>
<dbReference type="InterPro" id="IPR051059">
    <property type="entry name" value="VerF-like"/>
</dbReference>
<feature type="domain" description="Zn(2)-C6 fungal-type" evidence="8">
    <location>
        <begin position="57"/>
        <end position="88"/>
    </location>
</feature>
<dbReference type="InterPro" id="IPR036864">
    <property type="entry name" value="Zn2-C6_fun-type_DNA-bd_sf"/>
</dbReference>
<dbReference type="CDD" id="cd00067">
    <property type="entry name" value="GAL4"/>
    <property type="match status" value="1"/>
</dbReference>
<dbReference type="PROSITE" id="PS00463">
    <property type="entry name" value="ZN2_CY6_FUNGAL_1"/>
    <property type="match status" value="1"/>
</dbReference>
<keyword evidence="5" id="KW-0862">Zinc</keyword>
<dbReference type="OrthoDB" id="3945418at2759"/>
<evidence type="ECO:0000256" key="6">
    <source>
        <dbReference type="ARBA" id="ARBA00023242"/>
    </source>
</evidence>
<dbReference type="SUPFAM" id="SSF57701">
    <property type="entry name" value="Zn2/Cys6 DNA-binding domain"/>
    <property type="match status" value="1"/>
</dbReference>
<proteinExistence type="predicted"/>
<keyword evidence="2" id="KW-0479">Metal-binding</keyword>
<organism evidence="10">
    <name type="scientific">Verticillium alfalfae (strain VaMs.102 / ATCC MYA-4576 / FGSC 10136)</name>
    <name type="common">Verticillium wilt of alfalfa</name>
    <name type="synonym">Verticillium albo-atrum</name>
    <dbReference type="NCBI Taxonomy" id="526221"/>
    <lineage>
        <taxon>Eukaryota</taxon>
        <taxon>Fungi</taxon>
        <taxon>Dikarya</taxon>
        <taxon>Ascomycota</taxon>
        <taxon>Pezizomycotina</taxon>
        <taxon>Sordariomycetes</taxon>
        <taxon>Hypocreomycetidae</taxon>
        <taxon>Glomerellales</taxon>
        <taxon>Plectosphaerellaceae</taxon>
        <taxon>Verticillium</taxon>
    </lineage>
</organism>
<dbReference type="KEGG" id="val:VDBG_04796"/>
<keyword evidence="4" id="KW-0863">Zinc-finger</keyword>
<dbReference type="AlphaFoldDB" id="C9SIB4"/>
<evidence type="ECO:0000256" key="1">
    <source>
        <dbReference type="ARBA" id="ARBA00004123"/>
    </source>
</evidence>
<dbReference type="CDD" id="cd12148">
    <property type="entry name" value="fungal_TF_MHR"/>
    <property type="match status" value="1"/>
</dbReference>
<feature type="region of interest" description="Disordered" evidence="7">
    <location>
        <begin position="170"/>
        <end position="203"/>
    </location>
</feature>
<evidence type="ECO:0000256" key="5">
    <source>
        <dbReference type="ARBA" id="ARBA00022833"/>
    </source>
</evidence>
<dbReference type="PANTHER" id="PTHR40626">
    <property type="entry name" value="MIP31509P"/>
    <property type="match status" value="1"/>
</dbReference>
<dbReference type="PROSITE" id="PS50048">
    <property type="entry name" value="ZN2_CY6_FUNGAL_2"/>
    <property type="match status" value="1"/>
</dbReference>
<protein>
    <recommendedName>
        <fullName evidence="8">Zn(2)-C6 fungal-type domain-containing protein</fullName>
    </recommendedName>
</protein>
<dbReference type="InterPro" id="IPR007219">
    <property type="entry name" value="XnlR_reg_dom"/>
</dbReference>
<comment type="subcellular location">
    <subcellularLocation>
        <location evidence="1">Nucleus</location>
    </subcellularLocation>
</comment>
<evidence type="ECO:0000313" key="10">
    <source>
        <dbReference type="Proteomes" id="UP000008698"/>
    </source>
</evidence>
<dbReference type="GO" id="GO:0000981">
    <property type="term" value="F:DNA-binding transcription factor activity, RNA polymerase II-specific"/>
    <property type="evidence" value="ECO:0007669"/>
    <property type="project" value="InterPro"/>
</dbReference>
<evidence type="ECO:0000256" key="2">
    <source>
        <dbReference type="ARBA" id="ARBA00022723"/>
    </source>
</evidence>
<evidence type="ECO:0000256" key="3">
    <source>
        <dbReference type="ARBA" id="ARBA00022737"/>
    </source>
</evidence>
<dbReference type="EMBL" id="DS985218">
    <property type="protein sequence ID" value="EEY18687.1"/>
    <property type="molecule type" value="Genomic_DNA"/>
</dbReference>
<dbReference type="GO" id="GO:0000978">
    <property type="term" value="F:RNA polymerase II cis-regulatory region sequence-specific DNA binding"/>
    <property type="evidence" value="ECO:0007669"/>
    <property type="project" value="InterPro"/>
</dbReference>
<evidence type="ECO:0000256" key="7">
    <source>
        <dbReference type="SAM" id="MobiDB-lite"/>
    </source>
</evidence>
<evidence type="ECO:0000313" key="9">
    <source>
        <dbReference type="EMBL" id="EEY18687.1"/>
    </source>
</evidence>
<accession>C9SIB4</accession>
<dbReference type="GO" id="GO:0008270">
    <property type="term" value="F:zinc ion binding"/>
    <property type="evidence" value="ECO:0007669"/>
    <property type="project" value="UniProtKB-KW"/>
</dbReference>
<dbReference type="SMART" id="SM00066">
    <property type="entry name" value="GAL4"/>
    <property type="match status" value="1"/>
</dbReference>
<dbReference type="GO" id="GO:0006351">
    <property type="term" value="P:DNA-templated transcription"/>
    <property type="evidence" value="ECO:0007669"/>
    <property type="project" value="InterPro"/>
</dbReference>
<dbReference type="GO" id="GO:0000785">
    <property type="term" value="C:chromatin"/>
    <property type="evidence" value="ECO:0007669"/>
    <property type="project" value="TreeGrafter"/>
</dbReference>
<reference evidence="10" key="1">
    <citation type="journal article" date="2011" name="PLoS Pathog.">
        <title>Comparative genomics yields insights into niche adaptation of plant vascular wilt pathogens.</title>
        <authorList>
            <person name="Klosterman S.J."/>
            <person name="Subbarao K.V."/>
            <person name="Kang S."/>
            <person name="Veronese P."/>
            <person name="Gold S.E."/>
            <person name="Thomma B.P.H.J."/>
            <person name="Chen Z."/>
            <person name="Henrissat B."/>
            <person name="Lee Y.-H."/>
            <person name="Park J."/>
            <person name="Garcia-Pedrajas M.D."/>
            <person name="Barbara D.J."/>
            <person name="Anchieta A."/>
            <person name="de Jonge R."/>
            <person name="Santhanam P."/>
            <person name="Maruthachalam K."/>
            <person name="Atallah Z."/>
            <person name="Amyotte S.G."/>
            <person name="Paz Z."/>
            <person name="Inderbitzin P."/>
            <person name="Hayes R.J."/>
            <person name="Heiman D.I."/>
            <person name="Young S."/>
            <person name="Zeng Q."/>
            <person name="Engels R."/>
            <person name="Galagan J."/>
            <person name="Cuomo C.A."/>
            <person name="Dobinson K.F."/>
            <person name="Ma L.-J."/>
        </authorList>
    </citation>
    <scope>NUCLEOTIDE SEQUENCE [LARGE SCALE GENOMIC DNA]</scope>
    <source>
        <strain evidence="10">VaMs.102 / ATCC MYA-4576 / FGSC 10136</strain>
    </source>
</reference>
<dbReference type="GO" id="GO:0005634">
    <property type="term" value="C:nucleus"/>
    <property type="evidence" value="ECO:0007669"/>
    <property type="project" value="UniProtKB-SubCell"/>
</dbReference>
<evidence type="ECO:0000256" key="4">
    <source>
        <dbReference type="ARBA" id="ARBA00022771"/>
    </source>
</evidence>
<dbReference type="GeneID" id="9530409"/>
<keyword evidence="10" id="KW-1185">Reference proteome</keyword>
<dbReference type="OMA" id="PFHTHYI"/>
<dbReference type="InterPro" id="IPR001138">
    <property type="entry name" value="Zn2Cys6_DnaBD"/>
</dbReference>
<dbReference type="Pfam" id="PF04082">
    <property type="entry name" value="Fungal_trans"/>
    <property type="match status" value="1"/>
</dbReference>
<keyword evidence="3" id="KW-0677">Repeat</keyword>
<feature type="region of interest" description="Disordered" evidence="7">
    <location>
        <begin position="1"/>
        <end position="52"/>
    </location>
</feature>
<keyword evidence="6" id="KW-0539">Nucleus</keyword>
<dbReference type="PANTHER" id="PTHR40626:SF11">
    <property type="entry name" value="ZINC FINGER PROTEIN YPR022C"/>
    <property type="match status" value="1"/>
</dbReference>
<feature type="compositionally biased region" description="Basic residues" evidence="7">
    <location>
        <begin position="32"/>
        <end position="52"/>
    </location>
</feature>
<name>C9SIB4_VERA1</name>